<dbReference type="InterPro" id="IPR050363">
    <property type="entry name" value="MIP/Aquaporin"/>
</dbReference>
<evidence type="ECO:0000313" key="9">
    <source>
        <dbReference type="EMBL" id="RSL17614.1"/>
    </source>
</evidence>
<dbReference type="SUPFAM" id="SSF81338">
    <property type="entry name" value="Aquaporin-like"/>
    <property type="match status" value="1"/>
</dbReference>
<comment type="subcellular location">
    <subcellularLocation>
        <location evidence="1">Membrane</location>
        <topology evidence="1">Multi-pass membrane protein</topology>
    </subcellularLocation>
</comment>
<evidence type="ECO:0000256" key="7">
    <source>
        <dbReference type="RuleBase" id="RU000477"/>
    </source>
</evidence>
<dbReference type="PROSITE" id="PS00221">
    <property type="entry name" value="MIP"/>
    <property type="match status" value="1"/>
</dbReference>
<dbReference type="EMBL" id="RSDW01000001">
    <property type="protein sequence ID" value="RSL17614.1"/>
    <property type="molecule type" value="Genomic_DNA"/>
</dbReference>
<evidence type="ECO:0000313" key="10">
    <source>
        <dbReference type="Proteomes" id="UP000269669"/>
    </source>
</evidence>
<keyword evidence="6 8" id="KW-0472">Membrane</keyword>
<feature type="transmembrane region" description="Helical" evidence="8">
    <location>
        <begin position="43"/>
        <end position="64"/>
    </location>
</feature>
<gene>
    <name evidence="9" type="ORF">EDE15_3149</name>
</gene>
<keyword evidence="10" id="KW-1185">Reference proteome</keyword>
<evidence type="ECO:0000256" key="3">
    <source>
        <dbReference type="ARBA" id="ARBA00022448"/>
    </source>
</evidence>
<feature type="transmembrane region" description="Helical" evidence="8">
    <location>
        <begin position="166"/>
        <end position="185"/>
    </location>
</feature>
<dbReference type="PANTHER" id="PTHR43829">
    <property type="entry name" value="AQUAPORIN OR AQUAGLYCEROPORIN RELATED"/>
    <property type="match status" value="1"/>
</dbReference>
<dbReference type="Pfam" id="PF00230">
    <property type="entry name" value="MIP"/>
    <property type="match status" value="1"/>
</dbReference>
<feature type="transmembrane region" description="Helical" evidence="8">
    <location>
        <begin position="138"/>
        <end position="159"/>
    </location>
</feature>
<evidence type="ECO:0000256" key="8">
    <source>
        <dbReference type="SAM" id="Phobius"/>
    </source>
</evidence>
<dbReference type="InterPro" id="IPR000425">
    <property type="entry name" value="MIP"/>
</dbReference>
<comment type="caution">
    <text evidence="9">The sequence shown here is derived from an EMBL/GenBank/DDBJ whole genome shotgun (WGS) entry which is preliminary data.</text>
</comment>
<proteinExistence type="inferred from homology"/>
<name>A0A428ML01_9BACT</name>
<evidence type="ECO:0000256" key="2">
    <source>
        <dbReference type="ARBA" id="ARBA00006175"/>
    </source>
</evidence>
<comment type="similarity">
    <text evidence="2 7">Belongs to the MIP/aquaporin (TC 1.A.8) family.</text>
</comment>
<dbReference type="PRINTS" id="PR00783">
    <property type="entry name" value="MINTRINSICP"/>
</dbReference>
<dbReference type="GO" id="GO:0015254">
    <property type="term" value="F:glycerol channel activity"/>
    <property type="evidence" value="ECO:0007669"/>
    <property type="project" value="UniProtKB-ARBA"/>
</dbReference>
<feature type="transmembrane region" description="Helical" evidence="8">
    <location>
        <begin position="89"/>
        <end position="111"/>
    </location>
</feature>
<reference evidence="9 10" key="1">
    <citation type="submission" date="2018-12" db="EMBL/GenBank/DDBJ databases">
        <title>Sequencing of bacterial isolates from soil warming experiment in Harvard Forest, Massachusetts, USA.</title>
        <authorList>
            <person name="Deangelis K."/>
        </authorList>
    </citation>
    <scope>NUCLEOTIDE SEQUENCE [LARGE SCALE GENOMIC DNA]</scope>
    <source>
        <strain evidence="9 10">EB153</strain>
    </source>
</reference>
<evidence type="ECO:0000256" key="4">
    <source>
        <dbReference type="ARBA" id="ARBA00022692"/>
    </source>
</evidence>
<dbReference type="InterPro" id="IPR022357">
    <property type="entry name" value="MIP_CS"/>
</dbReference>
<sequence>MRVMVNWSAVIGEFVGTFVLIVLGNGVVAGALLNKSKAQNAGWISITTGWAVAVFAGVAVSAALGDADGHLNPAFTLASVMMTGNPIRLITYIPAQLLGAFCGAVAVWLQYKPHWELTEDADAKFACFATAPAVYRPMWNFFSEVLGTFVLVLVATALFSKRVSPAGVAAGLGPMLVGALVWGIGLSLGGTTGYAINPARDFGPRIAHSVLPIAGKGGSGWRYAWVPIFGPLAGAALAAAAVRVLSM</sequence>
<keyword evidence="5 8" id="KW-1133">Transmembrane helix</keyword>
<feature type="transmembrane region" description="Helical" evidence="8">
    <location>
        <begin position="224"/>
        <end position="245"/>
    </location>
</feature>
<dbReference type="PANTHER" id="PTHR43829:SF9">
    <property type="entry name" value="AQUAPORIN-9"/>
    <property type="match status" value="1"/>
</dbReference>
<dbReference type="InterPro" id="IPR023271">
    <property type="entry name" value="Aquaporin-like"/>
</dbReference>
<evidence type="ECO:0000256" key="6">
    <source>
        <dbReference type="ARBA" id="ARBA00023136"/>
    </source>
</evidence>
<organism evidence="9 10">
    <name type="scientific">Edaphobacter aggregans</name>
    <dbReference type="NCBI Taxonomy" id="570835"/>
    <lineage>
        <taxon>Bacteria</taxon>
        <taxon>Pseudomonadati</taxon>
        <taxon>Acidobacteriota</taxon>
        <taxon>Terriglobia</taxon>
        <taxon>Terriglobales</taxon>
        <taxon>Acidobacteriaceae</taxon>
        <taxon>Edaphobacter</taxon>
    </lineage>
</organism>
<accession>A0A428ML01</accession>
<keyword evidence="4 7" id="KW-0812">Transmembrane</keyword>
<feature type="transmembrane region" description="Helical" evidence="8">
    <location>
        <begin position="7"/>
        <end position="31"/>
    </location>
</feature>
<dbReference type="Proteomes" id="UP000269669">
    <property type="component" value="Unassembled WGS sequence"/>
</dbReference>
<keyword evidence="3 7" id="KW-0813">Transport</keyword>
<dbReference type="GO" id="GO:0005886">
    <property type="term" value="C:plasma membrane"/>
    <property type="evidence" value="ECO:0007669"/>
    <property type="project" value="TreeGrafter"/>
</dbReference>
<dbReference type="AlphaFoldDB" id="A0A428ML01"/>
<protein>
    <submittedName>
        <fullName evidence="9">Glycerol uptake facilitator protein</fullName>
    </submittedName>
</protein>
<dbReference type="Gene3D" id="1.20.1080.10">
    <property type="entry name" value="Glycerol uptake facilitator protein"/>
    <property type="match status" value="1"/>
</dbReference>
<evidence type="ECO:0000256" key="1">
    <source>
        <dbReference type="ARBA" id="ARBA00004141"/>
    </source>
</evidence>
<evidence type="ECO:0000256" key="5">
    <source>
        <dbReference type="ARBA" id="ARBA00022989"/>
    </source>
</evidence>